<evidence type="ECO:0000259" key="3">
    <source>
        <dbReference type="PROSITE" id="PS50951"/>
    </source>
</evidence>
<evidence type="ECO:0000313" key="4">
    <source>
        <dbReference type="EMBL" id="VEL37008.1"/>
    </source>
</evidence>
<dbReference type="EMBL" id="CAAALY010253754">
    <property type="protein sequence ID" value="VEL37008.1"/>
    <property type="molecule type" value="Genomic_DNA"/>
</dbReference>
<reference evidence="4" key="1">
    <citation type="submission" date="2018-11" db="EMBL/GenBank/DDBJ databases">
        <authorList>
            <consortium name="Pathogen Informatics"/>
        </authorList>
    </citation>
    <scope>NUCLEOTIDE SEQUENCE</scope>
</reference>
<name>A0A3S5B0K5_9PLAT</name>
<dbReference type="GO" id="GO:0051262">
    <property type="term" value="P:protein tetramerization"/>
    <property type="evidence" value="ECO:0007669"/>
    <property type="project" value="InterPro"/>
</dbReference>
<gene>
    <name evidence="4" type="ORF">PXEA_LOCUS30448</name>
</gene>
<accession>A0A3S5B0K5</accession>
<keyword evidence="2" id="KW-0808">Transferase</keyword>
<dbReference type="InterPro" id="IPR036674">
    <property type="entry name" value="p53_tetramer_sf"/>
</dbReference>
<dbReference type="Pfam" id="PF11629">
    <property type="entry name" value="Mst1_SARAH"/>
    <property type="match status" value="1"/>
</dbReference>
<proteinExistence type="predicted"/>
<dbReference type="PROSITE" id="PS50951">
    <property type="entry name" value="SARAH"/>
    <property type="match status" value="1"/>
</dbReference>
<keyword evidence="1" id="KW-0723">Serine/threonine-protein kinase</keyword>
<dbReference type="Proteomes" id="UP000784294">
    <property type="component" value="Unassembled WGS sequence"/>
</dbReference>
<keyword evidence="5" id="KW-1185">Reference proteome</keyword>
<protein>
    <recommendedName>
        <fullName evidence="3">SARAH domain-containing protein</fullName>
    </recommendedName>
</protein>
<dbReference type="InterPro" id="IPR024205">
    <property type="entry name" value="Mst1_2_SARAH_domain"/>
</dbReference>
<keyword evidence="2" id="KW-0418">Kinase</keyword>
<comment type="caution">
    <text evidence="4">The sequence shown here is derived from an EMBL/GenBank/DDBJ whole genome shotgun (WGS) entry which is preliminary data.</text>
</comment>
<sequence>MLLNLSSRENTDGNLASTGAKSAAAVAAAPLGQRPYAPLNRALHECGMLGGGGGINDPGGLARLSYSELEQLLVTLSNDLETELRNLAVRYRHKRQPLLDAIAEKTAVMTIISERGSVR</sequence>
<evidence type="ECO:0000256" key="2">
    <source>
        <dbReference type="ARBA" id="ARBA00022777"/>
    </source>
</evidence>
<dbReference type="InterPro" id="IPR011524">
    <property type="entry name" value="SARAH_dom"/>
</dbReference>
<feature type="domain" description="SARAH" evidence="3">
    <location>
        <begin position="58"/>
        <end position="105"/>
    </location>
</feature>
<evidence type="ECO:0000313" key="5">
    <source>
        <dbReference type="Proteomes" id="UP000784294"/>
    </source>
</evidence>
<dbReference type="GO" id="GO:0007165">
    <property type="term" value="P:signal transduction"/>
    <property type="evidence" value="ECO:0007669"/>
    <property type="project" value="InterPro"/>
</dbReference>
<dbReference type="GO" id="GO:0004674">
    <property type="term" value="F:protein serine/threonine kinase activity"/>
    <property type="evidence" value="ECO:0007669"/>
    <property type="project" value="UniProtKB-KW"/>
</dbReference>
<evidence type="ECO:0000256" key="1">
    <source>
        <dbReference type="ARBA" id="ARBA00022527"/>
    </source>
</evidence>
<organism evidence="4 5">
    <name type="scientific">Protopolystoma xenopodis</name>
    <dbReference type="NCBI Taxonomy" id="117903"/>
    <lineage>
        <taxon>Eukaryota</taxon>
        <taxon>Metazoa</taxon>
        <taxon>Spiralia</taxon>
        <taxon>Lophotrochozoa</taxon>
        <taxon>Platyhelminthes</taxon>
        <taxon>Monogenea</taxon>
        <taxon>Polyopisthocotylea</taxon>
        <taxon>Polystomatidea</taxon>
        <taxon>Polystomatidae</taxon>
        <taxon>Protopolystoma</taxon>
    </lineage>
</organism>
<dbReference type="AlphaFoldDB" id="A0A3S5B0K5"/>
<dbReference type="Gene3D" id="4.10.170.10">
    <property type="entry name" value="p53-like tetramerisation domain"/>
    <property type="match status" value="1"/>
</dbReference>
<dbReference type="OrthoDB" id="10481102at2759"/>